<reference evidence="3" key="1">
    <citation type="submission" date="2021-02" db="EMBL/GenBank/DDBJ databases">
        <authorList>
            <person name="Nowell W R."/>
        </authorList>
    </citation>
    <scope>NUCLEOTIDE SEQUENCE</scope>
</reference>
<comment type="caution">
    <text evidence="3">The sequence shown here is derived from an EMBL/GenBank/DDBJ whole genome shotgun (WGS) entry which is preliminary data.</text>
</comment>
<organism evidence="3 4">
    <name type="scientific">Adineta steineri</name>
    <dbReference type="NCBI Taxonomy" id="433720"/>
    <lineage>
        <taxon>Eukaryota</taxon>
        <taxon>Metazoa</taxon>
        <taxon>Spiralia</taxon>
        <taxon>Gnathifera</taxon>
        <taxon>Rotifera</taxon>
        <taxon>Eurotatoria</taxon>
        <taxon>Bdelloidea</taxon>
        <taxon>Adinetida</taxon>
        <taxon>Adinetidae</taxon>
        <taxon>Adineta</taxon>
    </lineage>
</organism>
<accession>A0A815FA06</accession>
<gene>
    <name evidence="3" type="ORF">IZO911_LOCUS35433</name>
</gene>
<evidence type="ECO:0000313" key="4">
    <source>
        <dbReference type="Proteomes" id="UP000663860"/>
    </source>
</evidence>
<protein>
    <submittedName>
        <fullName evidence="3">Uncharacterized protein</fullName>
    </submittedName>
</protein>
<feature type="coiled-coil region" evidence="1">
    <location>
        <begin position="19"/>
        <end position="72"/>
    </location>
</feature>
<feature type="region of interest" description="Disordered" evidence="2">
    <location>
        <begin position="103"/>
        <end position="122"/>
    </location>
</feature>
<dbReference type="AlphaFoldDB" id="A0A815FA06"/>
<sequence>MPGQFFNQIMRTNYELIKLVDLELTLNEERETIEEQLGEEKQKGMKADEKQLQLLQLKKEKLKLECLNARDTVQYIFYMNNNKNLKANTEVSTTTLAANHHDIDFGSHDFEDGHNNTEPISK</sequence>
<dbReference type="Proteomes" id="UP000663860">
    <property type="component" value="Unassembled WGS sequence"/>
</dbReference>
<evidence type="ECO:0000313" key="3">
    <source>
        <dbReference type="EMBL" id="CAF1326336.1"/>
    </source>
</evidence>
<dbReference type="EMBL" id="CAJNOE010000754">
    <property type="protein sequence ID" value="CAF1326336.1"/>
    <property type="molecule type" value="Genomic_DNA"/>
</dbReference>
<name>A0A815FA06_9BILA</name>
<evidence type="ECO:0000256" key="2">
    <source>
        <dbReference type="SAM" id="MobiDB-lite"/>
    </source>
</evidence>
<keyword evidence="1" id="KW-0175">Coiled coil</keyword>
<proteinExistence type="predicted"/>
<evidence type="ECO:0000256" key="1">
    <source>
        <dbReference type="SAM" id="Coils"/>
    </source>
</evidence>